<dbReference type="HOGENOM" id="CLU_2484459_0_0_1"/>
<proteinExistence type="predicted"/>
<reference evidence="1" key="1">
    <citation type="submission" date="2013-07" db="EMBL/GenBank/DDBJ databases">
        <title>The genome of an arbuscular mycorrhizal fungus provides insights into the evolution of the oldest plant symbiosis.</title>
        <authorList>
            <consortium name="DOE Joint Genome Institute"/>
            <person name="Tisserant E."/>
            <person name="Malbreil M."/>
            <person name="Kuo A."/>
            <person name="Kohler A."/>
            <person name="Symeonidi A."/>
            <person name="Balestrini R."/>
            <person name="Charron P."/>
            <person name="Duensing N."/>
            <person name="Frei-dit-Frey N."/>
            <person name="Gianinazzi-Pearson V."/>
            <person name="Gilbert B."/>
            <person name="Handa Y."/>
            <person name="Hijri M."/>
            <person name="Kaul R."/>
            <person name="Kawaguchi M."/>
            <person name="Krajinski F."/>
            <person name="Lammers P."/>
            <person name="Lapierre D."/>
            <person name="Masclaux F.G."/>
            <person name="Murat C."/>
            <person name="Morin E."/>
            <person name="Ndikumana S."/>
            <person name="Pagni M."/>
            <person name="Petitpierre D."/>
            <person name="Requena N."/>
            <person name="Rosikiewicz P."/>
            <person name="Riley R."/>
            <person name="Saito K."/>
            <person name="San Clemente H."/>
            <person name="Shapiro H."/>
            <person name="van Tuinen D."/>
            <person name="Becard G."/>
            <person name="Bonfante P."/>
            <person name="Paszkowski U."/>
            <person name="Shachar-Hill Y."/>
            <person name="Young J.P."/>
            <person name="Sanders I.R."/>
            <person name="Henrissat B."/>
            <person name="Rensing S.A."/>
            <person name="Grigoriev I.V."/>
            <person name="Corradi N."/>
            <person name="Roux C."/>
            <person name="Martin F."/>
        </authorList>
    </citation>
    <scope>NUCLEOTIDE SEQUENCE</scope>
    <source>
        <strain evidence="1">DAOM 197198</strain>
    </source>
</reference>
<sequence>MTELYQFRQAVVFIQLLNTIKSTKECALTNKSTIKCVKRMICATRNNDIFIIMTNILHFEFIHQTIIDDKSLTTDKKSYRYCSKNIK</sequence>
<organism evidence="1">
    <name type="scientific">Rhizophagus irregularis (strain DAOM 181602 / DAOM 197198 / MUCL 43194)</name>
    <name type="common">Arbuscular mycorrhizal fungus</name>
    <name type="synonym">Glomus intraradices</name>
    <dbReference type="NCBI Taxonomy" id="747089"/>
    <lineage>
        <taxon>Eukaryota</taxon>
        <taxon>Fungi</taxon>
        <taxon>Fungi incertae sedis</taxon>
        <taxon>Mucoromycota</taxon>
        <taxon>Glomeromycotina</taxon>
        <taxon>Glomeromycetes</taxon>
        <taxon>Glomerales</taxon>
        <taxon>Glomeraceae</taxon>
        <taxon>Rhizophagus</taxon>
    </lineage>
</organism>
<evidence type="ECO:0000313" key="1">
    <source>
        <dbReference type="EMBL" id="ESA23292.1"/>
    </source>
</evidence>
<dbReference type="AlphaFoldDB" id="U9UU96"/>
<protein>
    <submittedName>
        <fullName evidence="1">Uncharacterized protein</fullName>
    </submittedName>
</protein>
<dbReference type="EMBL" id="KI274889">
    <property type="protein sequence ID" value="ESA23292.1"/>
    <property type="molecule type" value="Genomic_DNA"/>
</dbReference>
<name>U9UU96_RHIID</name>
<gene>
    <name evidence="1" type="ORF">GLOINDRAFT_15586</name>
</gene>
<accession>U9UU96</accession>